<evidence type="ECO:0000256" key="1">
    <source>
        <dbReference type="SAM" id="MobiDB-lite"/>
    </source>
</evidence>
<accession>A0A7S1HZ36</accession>
<organism evidence="3">
    <name type="scientific">Eutreptiella gymnastica</name>
    <dbReference type="NCBI Taxonomy" id="73025"/>
    <lineage>
        <taxon>Eukaryota</taxon>
        <taxon>Discoba</taxon>
        <taxon>Euglenozoa</taxon>
        <taxon>Euglenida</taxon>
        <taxon>Spirocuta</taxon>
        <taxon>Euglenophyceae</taxon>
        <taxon>Eutreptiales</taxon>
        <taxon>Eutreptiaceae</taxon>
        <taxon>Eutreptiella</taxon>
    </lineage>
</organism>
<dbReference type="AlphaFoldDB" id="A0A7S1HZ36"/>
<name>A0A7S1HZ36_9EUGL</name>
<evidence type="ECO:0000313" key="3">
    <source>
        <dbReference type="EMBL" id="CAD8995913.1"/>
    </source>
</evidence>
<gene>
    <name evidence="3" type="ORF">EGYM00392_LOCUS6972</name>
</gene>
<feature type="chain" id="PRO_5031219846" evidence="2">
    <location>
        <begin position="23"/>
        <end position="346"/>
    </location>
</feature>
<sequence length="346" mass="39996">MAEPTLLLLVLLLTSTLLNIFANPHNAHVKLEFVKKQLTATWNSNTTQIVNIGQYYRLGDIIRMGPEYVGMYYGIDGEALKTLYRKRYPDSIATRYMDATNETEDYDTLAKIVKDYRPEIQPEPYALYVHLRLGDVVENSTYTVLQHWASFFPFRGKRFWTNESWAYVYVKPKRYFIRYMEYNKSKVIRLTHRLVGPRGMKKMPCTGKVVILAGHGGRRSGVYKKLVQNLFLASGCEVSLRLAQPVDEDFLLLLRARWYLPTGGGFGRCVQYLRRIFYGEKPHYAGPYYLGVLYVENKERCKNSKHPQICLQMIREYINDSPKGMPGGPEVSSRGWGHSSQELDAV</sequence>
<feature type="region of interest" description="Disordered" evidence="1">
    <location>
        <begin position="321"/>
        <end position="346"/>
    </location>
</feature>
<evidence type="ECO:0000256" key="2">
    <source>
        <dbReference type="SAM" id="SignalP"/>
    </source>
</evidence>
<proteinExistence type="predicted"/>
<protein>
    <submittedName>
        <fullName evidence="3">Uncharacterized protein</fullName>
    </submittedName>
</protein>
<keyword evidence="2" id="KW-0732">Signal</keyword>
<dbReference type="EMBL" id="HBGA01018117">
    <property type="protein sequence ID" value="CAD8995913.1"/>
    <property type="molecule type" value="Transcribed_RNA"/>
</dbReference>
<reference evidence="3" key="1">
    <citation type="submission" date="2021-01" db="EMBL/GenBank/DDBJ databases">
        <authorList>
            <person name="Corre E."/>
            <person name="Pelletier E."/>
            <person name="Niang G."/>
            <person name="Scheremetjew M."/>
            <person name="Finn R."/>
            <person name="Kale V."/>
            <person name="Holt S."/>
            <person name="Cochrane G."/>
            <person name="Meng A."/>
            <person name="Brown T."/>
            <person name="Cohen L."/>
        </authorList>
    </citation>
    <scope>NUCLEOTIDE SEQUENCE</scope>
    <source>
        <strain evidence="3">NIES-381</strain>
    </source>
</reference>
<feature type="signal peptide" evidence="2">
    <location>
        <begin position="1"/>
        <end position="22"/>
    </location>
</feature>